<feature type="signal peptide" evidence="2">
    <location>
        <begin position="1"/>
        <end position="22"/>
    </location>
</feature>
<evidence type="ECO:0000313" key="4">
    <source>
        <dbReference type="Proteomes" id="UP001162030"/>
    </source>
</evidence>
<dbReference type="Proteomes" id="UP001162030">
    <property type="component" value="Chromosome"/>
</dbReference>
<organism evidence="3 4">
    <name type="scientific">Methylocaldum szegediense</name>
    <dbReference type="NCBI Taxonomy" id="73780"/>
    <lineage>
        <taxon>Bacteria</taxon>
        <taxon>Pseudomonadati</taxon>
        <taxon>Pseudomonadota</taxon>
        <taxon>Gammaproteobacteria</taxon>
        <taxon>Methylococcales</taxon>
        <taxon>Methylococcaceae</taxon>
        <taxon>Methylocaldum</taxon>
    </lineage>
</organism>
<accession>A0ABN8X631</accession>
<name>A0ABN8X631_9GAMM</name>
<feature type="transmembrane region" description="Helical" evidence="1">
    <location>
        <begin position="66"/>
        <end position="86"/>
    </location>
</feature>
<evidence type="ECO:0000256" key="2">
    <source>
        <dbReference type="SAM" id="SignalP"/>
    </source>
</evidence>
<keyword evidence="1" id="KW-0812">Transmembrane</keyword>
<evidence type="ECO:0008006" key="5">
    <source>
        <dbReference type="Google" id="ProtNLM"/>
    </source>
</evidence>
<keyword evidence="2" id="KW-0732">Signal</keyword>
<feature type="chain" id="PRO_5045901571" description="ABC transmembrane type-1 domain-containing protein" evidence="2">
    <location>
        <begin position="23"/>
        <end position="163"/>
    </location>
</feature>
<protein>
    <recommendedName>
        <fullName evidence="5">ABC transmembrane type-1 domain-containing protein</fullName>
    </recommendedName>
</protein>
<keyword evidence="1" id="KW-0472">Membrane</keyword>
<proteinExistence type="predicted"/>
<evidence type="ECO:0000256" key="1">
    <source>
        <dbReference type="SAM" id="Phobius"/>
    </source>
</evidence>
<gene>
    <name evidence="3" type="ORF">MSZNOR_1799</name>
</gene>
<dbReference type="EMBL" id="OX458333">
    <property type="protein sequence ID" value="CAI8812165.1"/>
    <property type="molecule type" value="Genomic_DNA"/>
</dbReference>
<sequence length="163" mass="17527">MSFFWVYLSVLCALLSSALALFSEHRTTLERTANGLATLAGSKQWPAQRQRLFTVAFYPRLLQKGVFGLLALSGLAAVVGGLSALLGQGVTVDQLAFGLPWLHWHVRLDSLSGFFGESLGSASPRRVLTVPVMSAGTGKTNARFGCSVTAAVSSSQAWSWCFW</sequence>
<evidence type="ECO:0000313" key="3">
    <source>
        <dbReference type="EMBL" id="CAI8812165.1"/>
    </source>
</evidence>
<keyword evidence="1" id="KW-1133">Transmembrane helix</keyword>
<keyword evidence="4" id="KW-1185">Reference proteome</keyword>
<reference evidence="3 4" key="1">
    <citation type="submission" date="2023-03" db="EMBL/GenBank/DDBJ databases">
        <authorList>
            <person name="Pearce D."/>
        </authorList>
    </citation>
    <scope>NUCLEOTIDE SEQUENCE [LARGE SCALE GENOMIC DNA]</scope>
    <source>
        <strain evidence="3">Msz</strain>
    </source>
</reference>
<dbReference type="RefSeq" id="WP_026610135.1">
    <property type="nucleotide sequence ID" value="NZ_OX458333.1"/>
</dbReference>